<dbReference type="CDD" id="cd06173">
    <property type="entry name" value="MFS_MefA_like"/>
    <property type="match status" value="1"/>
</dbReference>
<keyword evidence="11" id="KW-1185">Reference proteome</keyword>
<feature type="transmembrane region" description="Helical" evidence="8">
    <location>
        <begin position="303"/>
        <end position="331"/>
    </location>
</feature>
<dbReference type="InterPro" id="IPR010290">
    <property type="entry name" value="TM_effector"/>
</dbReference>
<dbReference type="InterPro" id="IPR036259">
    <property type="entry name" value="MFS_trans_sf"/>
</dbReference>
<feature type="transmembrane region" description="Helical" evidence="8">
    <location>
        <begin position="245"/>
        <end position="266"/>
    </location>
</feature>
<dbReference type="PANTHER" id="PTHR23513:SF11">
    <property type="entry name" value="STAPHYLOFERRIN A TRANSPORTER"/>
    <property type="match status" value="1"/>
</dbReference>
<evidence type="ECO:0000256" key="7">
    <source>
        <dbReference type="SAM" id="MobiDB-lite"/>
    </source>
</evidence>
<keyword evidence="5 8" id="KW-1133">Transmembrane helix</keyword>
<feature type="transmembrane region" description="Helical" evidence="8">
    <location>
        <begin position="514"/>
        <end position="532"/>
    </location>
</feature>
<feature type="transmembrane region" description="Helical" evidence="8">
    <location>
        <begin position="428"/>
        <end position="446"/>
    </location>
</feature>
<feature type="transmembrane region" description="Helical" evidence="8">
    <location>
        <begin position="486"/>
        <end position="508"/>
    </location>
</feature>
<comment type="subcellular location">
    <subcellularLocation>
        <location evidence="1">Cell membrane</location>
        <topology evidence="1">Multi-pass membrane protein</topology>
    </subcellularLocation>
</comment>
<proteinExistence type="predicted"/>
<gene>
    <name evidence="10" type="ORF">IU514_15345</name>
</gene>
<sequence length="670" mass="70538">MAALGGPAGYLLCLPAGRTGQAAQLPRRDCRDAALRARAGDTAGDHDDSRRAGRGADDPHRLVAVAGRADTRRFHDRRHVCGESVLGDAATGADDGNECVLRASGPRRRVRADRLARPACAGSGIKDAAVPSTPSDAGRANSGGAFAPLRHATFAVLWTATVVGNTGSFMRDVASSWLVTDLSPSPAMVALIQTAATLPIFLLAIPAGVLTDILDRRRFLISAQILLLLVSGSLLLLAATKSMTISYLVALTFLGGVGTALAMPAWQAIVPELVPRESLRSAVTLNSLGVNIARAIGPAVGGLLLAGFGAAAAYGADVASYLLVIAALLWWRRPQAPASDLDEQFLSAFRAGLRYARTSRQLHVVLLRAAVFFLFASCVWALLPLVARQMLEGSAGFYGVLLGAVGAGAIAGAFLLPALRQRLDSDRLLLAASLCAAIVIGCLALAPPRWAAVALLLVLGTGWITALTTLSGVAQSVLPNWVRGRGLAIYLMVFNGAMAAGSFGWGLVAQTVGVPQALLIGGVGLAITGVAFHRVRLPSGEADLEPSNHWPQPLLATPVANDRGPVMVQIEYQVPVEQQAAFLQVLRRLSEGRRRDGAYLWGVTEDAANPEQIVEWFLVESWAEHMRQHHRVSKADADLQREAIAYHRGSSPPVVRHLLAAQPGVSSPPG</sequence>
<dbReference type="SUPFAM" id="SSF103473">
    <property type="entry name" value="MFS general substrate transporter"/>
    <property type="match status" value="1"/>
</dbReference>
<comment type="caution">
    <text evidence="10">The sequence shown here is derived from an EMBL/GenBank/DDBJ whole genome shotgun (WGS) entry which is preliminary data.</text>
</comment>
<dbReference type="PROSITE" id="PS50850">
    <property type="entry name" value="MFS"/>
    <property type="match status" value="1"/>
</dbReference>
<evidence type="ECO:0000256" key="1">
    <source>
        <dbReference type="ARBA" id="ARBA00004651"/>
    </source>
</evidence>
<evidence type="ECO:0000256" key="5">
    <source>
        <dbReference type="ARBA" id="ARBA00022989"/>
    </source>
</evidence>
<evidence type="ECO:0000256" key="6">
    <source>
        <dbReference type="ARBA" id="ARBA00023136"/>
    </source>
</evidence>
<keyword evidence="2" id="KW-0813">Transport</keyword>
<feature type="transmembrane region" description="Helical" evidence="8">
    <location>
        <begin position="452"/>
        <end position="474"/>
    </location>
</feature>
<name>A0ABS0B8R9_9GAMM</name>
<dbReference type="Proteomes" id="UP001429984">
    <property type="component" value="Unassembled WGS sequence"/>
</dbReference>
<evidence type="ECO:0000256" key="3">
    <source>
        <dbReference type="ARBA" id="ARBA00022475"/>
    </source>
</evidence>
<evidence type="ECO:0000256" key="8">
    <source>
        <dbReference type="SAM" id="Phobius"/>
    </source>
</evidence>
<feature type="transmembrane region" description="Helical" evidence="8">
    <location>
        <begin position="395"/>
        <end position="416"/>
    </location>
</feature>
<evidence type="ECO:0000313" key="10">
    <source>
        <dbReference type="EMBL" id="MBF6025408.1"/>
    </source>
</evidence>
<feature type="transmembrane region" description="Helical" evidence="8">
    <location>
        <begin position="219"/>
        <end position="239"/>
    </location>
</feature>
<feature type="region of interest" description="Disordered" evidence="7">
    <location>
        <begin position="37"/>
        <end position="59"/>
    </location>
</feature>
<accession>A0ABS0B8R9</accession>
<evidence type="ECO:0000256" key="4">
    <source>
        <dbReference type="ARBA" id="ARBA00022692"/>
    </source>
</evidence>
<keyword evidence="3" id="KW-1003">Cell membrane</keyword>
<evidence type="ECO:0000313" key="11">
    <source>
        <dbReference type="Proteomes" id="UP001429984"/>
    </source>
</evidence>
<evidence type="ECO:0000259" key="9">
    <source>
        <dbReference type="PROSITE" id="PS50850"/>
    </source>
</evidence>
<dbReference type="PANTHER" id="PTHR23513">
    <property type="entry name" value="INTEGRAL MEMBRANE EFFLUX PROTEIN-RELATED"/>
    <property type="match status" value="1"/>
</dbReference>
<feature type="transmembrane region" description="Helical" evidence="8">
    <location>
        <begin position="187"/>
        <end position="207"/>
    </location>
</feature>
<evidence type="ECO:0000256" key="2">
    <source>
        <dbReference type="ARBA" id="ARBA00022448"/>
    </source>
</evidence>
<keyword evidence="4 8" id="KW-0812">Transmembrane</keyword>
<reference evidence="10 11" key="1">
    <citation type="submission" date="2020-11" db="EMBL/GenBank/DDBJ databases">
        <title>Draft Genome Sequence and Secondary Metabolite Biosynthetic Potential of the Lysobacter niastensis Type strain DSM 18481.</title>
        <authorList>
            <person name="Turrini P."/>
            <person name="Artuso I."/>
            <person name="Tescari M."/>
            <person name="Lugli G.A."/>
            <person name="Frangipani E."/>
            <person name="Ventura M."/>
            <person name="Visca P."/>
        </authorList>
    </citation>
    <scope>NUCLEOTIDE SEQUENCE [LARGE SCALE GENOMIC DNA]</scope>
    <source>
        <strain evidence="10 11">DSM 18481</strain>
    </source>
</reference>
<dbReference type="Gene3D" id="1.20.1250.20">
    <property type="entry name" value="MFS general substrate transporter like domains"/>
    <property type="match status" value="1"/>
</dbReference>
<feature type="transmembrane region" description="Helical" evidence="8">
    <location>
        <begin position="278"/>
        <end position="297"/>
    </location>
</feature>
<keyword evidence="6 8" id="KW-0472">Membrane</keyword>
<dbReference type="Pfam" id="PF05977">
    <property type="entry name" value="MFS_3"/>
    <property type="match status" value="1"/>
</dbReference>
<dbReference type="EMBL" id="JADLZT010000009">
    <property type="protein sequence ID" value="MBF6025408.1"/>
    <property type="molecule type" value="Genomic_DNA"/>
</dbReference>
<dbReference type="InterPro" id="IPR020846">
    <property type="entry name" value="MFS_dom"/>
</dbReference>
<organism evidence="10 11">
    <name type="scientific">Lysobacter niastensis</name>
    <dbReference type="NCBI Taxonomy" id="380629"/>
    <lineage>
        <taxon>Bacteria</taxon>
        <taxon>Pseudomonadati</taxon>
        <taxon>Pseudomonadota</taxon>
        <taxon>Gammaproteobacteria</taxon>
        <taxon>Lysobacterales</taxon>
        <taxon>Lysobacteraceae</taxon>
        <taxon>Lysobacter</taxon>
    </lineage>
</organism>
<feature type="transmembrane region" description="Helical" evidence="8">
    <location>
        <begin position="364"/>
        <end position="383"/>
    </location>
</feature>
<feature type="domain" description="Major facilitator superfamily (MFS) profile" evidence="9">
    <location>
        <begin position="153"/>
        <end position="541"/>
    </location>
</feature>
<protein>
    <submittedName>
        <fullName evidence="10">MFS transporter</fullName>
    </submittedName>
</protein>